<evidence type="ECO:0000313" key="4">
    <source>
        <dbReference type="Proteomes" id="UP001256827"/>
    </source>
</evidence>
<evidence type="ECO:0000313" key="3">
    <source>
        <dbReference type="EMBL" id="WNC14019.1"/>
    </source>
</evidence>
<dbReference type="EMBL" id="CP134050">
    <property type="protein sequence ID" value="WNC14019.1"/>
    <property type="molecule type" value="Genomic_DNA"/>
</dbReference>
<dbReference type="Proteomes" id="UP001256827">
    <property type="component" value="Chromosome"/>
</dbReference>
<keyword evidence="1" id="KW-0732">Signal</keyword>
<evidence type="ECO:0000259" key="2">
    <source>
        <dbReference type="Pfam" id="PF07833"/>
    </source>
</evidence>
<dbReference type="SUPFAM" id="SSF55383">
    <property type="entry name" value="Copper amine oxidase, domain N"/>
    <property type="match status" value="1"/>
</dbReference>
<protein>
    <submittedName>
        <fullName evidence="3">Stalk domain-containing protein</fullName>
    </submittedName>
</protein>
<dbReference type="InterPro" id="IPR012854">
    <property type="entry name" value="Cu_amine_oxidase-like_N"/>
</dbReference>
<proteinExistence type="predicted"/>
<keyword evidence="4" id="KW-1185">Reference proteome</keyword>
<dbReference type="RefSeq" id="WP_310765861.1">
    <property type="nucleotide sequence ID" value="NZ_CP134050.1"/>
</dbReference>
<accession>A0ABY9T1Q5</accession>
<dbReference type="Pfam" id="PF07833">
    <property type="entry name" value="Cu_amine_oxidN1"/>
    <property type="match status" value="1"/>
</dbReference>
<reference evidence="3 4" key="1">
    <citation type="submission" date="2023-09" db="EMBL/GenBank/DDBJ databases">
        <title>Complete Genome and Methylome dissection of Bacillus brevis NEB573 original source of BbsI restriction endonuclease.</title>
        <authorList>
            <person name="Fomenkov A."/>
            <person name="Roberts R.D."/>
        </authorList>
    </citation>
    <scope>NUCLEOTIDE SEQUENCE [LARGE SCALE GENOMIC DNA]</scope>
    <source>
        <strain evidence="3 4">NEB573</strain>
    </source>
</reference>
<feature type="signal peptide" evidence="1">
    <location>
        <begin position="1"/>
        <end position="30"/>
    </location>
</feature>
<name>A0ABY9T1Q5_BREBE</name>
<dbReference type="InterPro" id="IPR036582">
    <property type="entry name" value="Mao_N_sf"/>
</dbReference>
<sequence>MKPTRKMIFGTLAGALLFTAGMMSGGTALAKKATEAVTVSFSNIRLIVNGTPIDTKAEPFIYKGNVYAPVATVANMLGVGQSWTNSDPLTKSPAVRFESLDRVEQNVKFEGMIGHANYPLDYVYYTIVGANNLVNSVNHKVLSLPNVTGPGQVLYPVTRMVHTNQFFMVEYGNKDGKTQAHINLYQLDKVQNTVKMVFTQQLDEAEKETGFNLYYNEADKTLTEKIYKNRKLVGVKFYQLSDNQFVKKEEILN</sequence>
<evidence type="ECO:0000256" key="1">
    <source>
        <dbReference type="SAM" id="SignalP"/>
    </source>
</evidence>
<gene>
    <name evidence="3" type="ORF">RGB73_25620</name>
</gene>
<feature type="domain" description="Copper amine oxidase-like N-terminal" evidence="2">
    <location>
        <begin position="26"/>
        <end position="86"/>
    </location>
</feature>
<feature type="chain" id="PRO_5047549637" evidence="1">
    <location>
        <begin position="31"/>
        <end position="253"/>
    </location>
</feature>
<organism evidence="3 4">
    <name type="scientific">Brevibacillus brevis</name>
    <name type="common">Bacillus brevis</name>
    <dbReference type="NCBI Taxonomy" id="1393"/>
    <lineage>
        <taxon>Bacteria</taxon>
        <taxon>Bacillati</taxon>
        <taxon>Bacillota</taxon>
        <taxon>Bacilli</taxon>
        <taxon>Bacillales</taxon>
        <taxon>Paenibacillaceae</taxon>
        <taxon>Brevibacillus</taxon>
    </lineage>
</organism>